<dbReference type="Proteomes" id="UP000072363">
    <property type="component" value="Unassembled WGS sequence"/>
</dbReference>
<protein>
    <submittedName>
        <fullName evidence="2">Putative transcriptional regulator, TetR family</fullName>
    </submittedName>
</protein>
<reference evidence="2 3" key="1">
    <citation type="submission" date="2016-01" db="EMBL/GenBank/DDBJ databases">
        <title>Highly variable Streptococcus oralis are common among viridans streptococci isolated from primates.</title>
        <authorList>
            <person name="Denapaite D."/>
            <person name="Rieger M."/>
            <person name="Koendgen S."/>
            <person name="Brueckner R."/>
            <person name="Ochigava I."/>
            <person name="Kappeler P."/>
            <person name="Maetz-Rensing K."/>
            <person name="Leendertz F."/>
            <person name="Hakenbeck R."/>
        </authorList>
    </citation>
    <scope>NUCLEOTIDE SEQUENCE [LARGE SCALE GENOMIC DNA]</scope>
    <source>
        <strain evidence="2 3">DD27</strain>
    </source>
</reference>
<organism evidence="2 3">
    <name type="scientific">Streptococcus oralis</name>
    <dbReference type="NCBI Taxonomy" id="1303"/>
    <lineage>
        <taxon>Bacteria</taxon>
        <taxon>Bacillati</taxon>
        <taxon>Bacillota</taxon>
        <taxon>Bacilli</taxon>
        <taxon>Lactobacillales</taxon>
        <taxon>Streptococcaceae</taxon>
        <taxon>Streptococcus</taxon>
    </lineage>
</organism>
<dbReference type="Gene3D" id="1.10.357.10">
    <property type="entry name" value="Tetracycline Repressor, domain 2"/>
    <property type="match status" value="1"/>
</dbReference>
<dbReference type="InterPro" id="IPR050624">
    <property type="entry name" value="HTH-type_Tx_Regulator"/>
</dbReference>
<name>A0A139PXE3_STROR</name>
<gene>
    <name evidence="2" type="ORF">SORDD27_00894</name>
</gene>
<dbReference type="InterPro" id="IPR009057">
    <property type="entry name" value="Homeodomain-like_sf"/>
</dbReference>
<proteinExistence type="predicted"/>
<comment type="caution">
    <text evidence="2">The sequence shown here is derived from an EMBL/GenBank/DDBJ whole genome shotgun (WGS) entry which is preliminary data.</text>
</comment>
<dbReference type="AlphaFoldDB" id="A0A139PXE3"/>
<accession>A0A139PXE3</accession>
<dbReference type="PATRIC" id="fig|1303.82.peg.960"/>
<evidence type="ECO:0000313" key="2">
    <source>
        <dbReference type="EMBL" id="KXT94974.1"/>
    </source>
</evidence>
<sequence>MAKNTRELIIRALITLAKKNPQRSSFTMTEIAAEAGISRQAIYQKHFNNFEDIIEYIHEETNQHIFNVFNKYCPSNDGDPISFLADHILPLIYEKREVVNTLYTTQVDPCWKEFLRGTYSEWVLKNVNYQLKYNFNKEDIAYIITTMAISFIEVWIRKDNPITPEEYRETFIQLSKTSLCDYIVYLKKDLELHSRFFLLSLFKGIDHYLKFFIGKRDSFAHFSMVRTPRTNIKLCWCSIKANAI</sequence>
<dbReference type="Pfam" id="PF14278">
    <property type="entry name" value="TetR_C_8"/>
    <property type="match status" value="1"/>
</dbReference>
<evidence type="ECO:0000259" key="1">
    <source>
        <dbReference type="Pfam" id="PF14278"/>
    </source>
</evidence>
<dbReference type="PANTHER" id="PTHR43479:SF11">
    <property type="entry name" value="ACREF_ENVCD OPERON REPRESSOR-RELATED"/>
    <property type="match status" value="1"/>
</dbReference>
<evidence type="ECO:0000313" key="3">
    <source>
        <dbReference type="Proteomes" id="UP000072363"/>
    </source>
</evidence>
<dbReference type="PANTHER" id="PTHR43479">
    <property type="entry name" value="ACREF/ENVCD OPERON REPRESSOR-RELATED"/>
    <property type="match status" value="1"/>
</dbReference>
<feature type="domain" description="Transcriptional regulator TetR C-terminal Firmicutes type" evidence="1">
    <location>
        <begin position="86"/>
        <end position="175"/>
    </location>
</feature>
<dbReference type="SUPFAM" id="SSF46689">
    <property type="entry name" value="Homeodomain-like"/>
    <property type="match status" value="1"/>
</dbReference>
<dbReference type="InterPro" id="IPR039532">
    <property type="entry name" value="TetR_C_Firmicutes"/>
</dbReference>
<dbReference type="EMBL" id="LQNZ01000086">
    <property type="protein sequence ID" value="KXT94974.1"/>
    <property type="molecule type" value="Genomic_DNA"/>
</dbReference>